<dbReference type="GO" id="GO:0000226">
    <property type="term" value="P:microtubule cytoskeleton organization"/>
    <property type="evidence" value="ECO:0007669"/>
    <property type="project" value="TreeGrafter"/>
</dbReference>
<keyword evidence="1" id="KW-0143">Chaperone</keyword>
<comment type="caution">
    <text evidence="4">The sequence shown here is derived from an EMBL/GenBank/DDBJ whole genome shotgun (WGS) entry which is preliminary data.</text>
</comment>
<protein>
    <submittedName>
        <fullName evidence="4">Uncharacterized protein</fullName>
    </submittedName>
</protein>
<organism evidence="4 5">
    <name type="scientific">Cryoendolithus antarcticus</name>
    <dbReference type="NCBI Taxonomy" id="1507870"/>
    <lineage>
        <taxon>Eukaryota</taxon>
        <taxon>Fungi</taxon>
        <taxon>Dikarya</taxon>
        <taxon>Ascomycota</taxon>
        <taxon>Pezizomycotina</taxon>
        <taxon>Dothideomycetes</taxon>
        <taxon>Dothideomycetidae</taxon>
        <taxon>Cladosporiales</taxon>
        <taxon>Cladosporiaceae</taxon>
        <taxon>Cryoendolithus</taxon>
    </lineage>
</organism>
<dbReference type="STRING" id="1507870.A0A1V8TDG4"/>
<evidence type="ECO:0000259" key="3">
    <source>
        <dbReference type="Pfam" id="PF25767"/>
    </source>
</evidence>
<gene>
    <name evidence="4" type="ORF">B0A48_04827</name>
</gene>
<dbReference type="SUPFAM" id="SSF48371">
    <property type="entry name" value="ARM repeat"/>
    <property type="match status" value="1"/>
</dbReference>
<dbReference type="GO" id="GO:0005096">
    <property type="term" value="F:GTPase activator activity"/>
    <property type="evidence" value="ECO:0007669"/>
    <property type="project" value="InterPro"/>
</dbReference>
<dbReference type="PANTHER" id="PTHR12658">
    <property type="entry name" value="BETA-TUBULIN COFACTOR D"/>
    <property type="match status" value="1"/>
</dbReference>
<dbReference type="GO" id="GO:0007023">
    <property type="term" value="P:post-chaperonin tubulin folding pathway"/>
    <property type="evidence" value="ECO:0007669"/>
    <property type="project" value="InterPro"/>
</dbReference>
<dbReference type="AlphaFoldDB" id="A0A1V8TDG4"/>
<evidence type="ECO:0000256" key="1">
    <source>
        <dbReference type="ARBA" id="ARBA00023186"/>
    </source>
</evidence>
<dbReference type="InterPro" id="IPR058033">
    <property type="entry name" value="ARM_TBCD_2nd"/>
</dbReference>
<dbReference type="GO" id="GO:0048487">
    <property type="term" value="F:beta-tubulin binding"/>
    <property type="evidence" value="ECO:0007669"/>
    <property type="project" value="InterPro"/>
</dbReference>
<dbReference type="InterPro" id="IPR033162">
    <property type="entry name" value="TBCD"/>
</dbReference>
<feature type="domain" description="Tubulin-folding cofactor D ARM repeats" evidence="3">
    <location>
        <begin position="330"/>
        <end position="538"/>
    </location>
</feature>
<keyword evidence="5" id="KW-1185">Reference proteome</keyword>
<dbReference type="PANTHER" id="PTHR12658:SF0">
    <property type="entry name" value="TUBULIN-SPECIFIC CHAPERONE D"/>
    <property type="match status" value="1"/>
</dbReference>
<evidence type="ECO:0000259" key="2">
    <source>
        <dbReference type="Pfam" id="PF12612"/>
    </source>
</evidence>
<dbReference type="InParanoid" id="A0A1V8TDG4"/>
<dbReference type="InterPro" id="IPR011989">
    <property type="entry name" value="ARM-like"/>
</dbReference>
<dbReference type="EMBL" id="NAJO01000010">
    <property type="protein sequence ID" value="OQO09429.1"/>
    <property type="molecule type" value="Genomic_DNA"/>
</dbReference>
<sequence length="1186" mass="128613">METADEDDDIRLVRASATLLSDLESSLLKVLWKKSTTGSNRGAVHSPHGPPQIEPFQGEPQLLDARLKYIVPPIVDACLEYLRRPTAKPSAEHLNTLTALSSILYHLCKVRGAKIIVGFFNNEPRYLGTILSSLESVAQTAEEDRADWRTAYVLLLWLSHMLLAPFDLSSFSAGVSGPIGVEGPNLPSVLPATAVRVVRLGLQYLSASTKAQDAAASMIARLVARPDMQKLGLADSLVSYAIGLVNPETVPQGPIYDQLGPLRFLAALSSSSDLSHLTPSIYRACEVLCRDESTNSLSTNAIGKRLVVKIFRNTAILSLRAPEDARELRTFAESTSILEDVIDHLLISLGDRDTPVRYAAAKAMSLIISALPPDMGHDIIQAVVESFREGMSRNGPLTDYQTVNALKWHGLTLALSHALFKRSASTEQLPEILEVLVAALNFEQRAATGSSIGTNVRDAANFGIWSLSRRYTTNELLAVKSGNLSFVQGTVKAISVLQAMATQLILAACSDPAGNVRRGSSAALQELIGRHPNQVIEGISLVQVVDYQAVGLRRRGLVDVAAAAARLDHSYWTALFNDIVGWRGLGSADVVSREAAADSLAGLAAMSTGGYIHVASVLEERLKTVKTTQSELLHGLMSTMAHMLEIMLRTTELQTPATKHIHRRYWGAVVETQLVTAGFTPRNLKSELHPALAQLAAAVCQCEIRHSSQDPVGEPQVPDQIMLYIDRLLSRQESAILLVIPPLVRPLSELLRLTDTPLGSLEARVLSKQVAVDGTKATLGGGGRAIALGALTSRYGAGFKGESTALAISTLGILIIAKAVDWRVIAARALELALQDLGDGLAIAPEDVVSELVNAIHIGLNDYTVDERGDIGSLVRLQALDCASHFLHLWRGMPTERAQGGSGVPQRRWISESQLLQADILRLSLEKLDRVRSKAALCRRDQFTEMLIPDFAELPHGIDYIALALEPLCQPSTPPWAIRSLVEGTVSVAGGGAETLLQLSRQELVGLLSQADPKYLHTFLTTYLAILRDLIPAPVHNTSLATTSPHLTLPALHLLAYLLSTSLPSLLLTHASPFPWRFLLSTIQHLHHKSSDISRLLVCTEIYLHLAAIPAIRGEVLKKLSSMLKTNPFPRVRVAVAEALWVIGNDEEVLQGMRDVDWAGKGADGKGKRDEVLGELDKWVDKTGLR</sequence>
<dbReference type="GO" id="GO:0007021">
    <property type="term" value="P:tubulin complex assembly"/>
    <property type="evidence" value="ECO:0007669"/>
    <property type="project" value="InterPro"/>
</dbReference>
<dbReference type="InterPro" id="IPR016024">
    <property type="entry name" value="ARM-type_fold"/>
</dbReference>
<dbReference type="Pfam" id="PF23579">
    <property type="entry name" value="ARM_TBCD"/>
    <property type="match status" value="1"/>
</dbReference>
<evidence type="ECO:0000313" key="4">
    <source>
        <dbReference type="EMBL" id="OQO09429.1"/>
    </source>
</evidence>
<dbReference type="Gene3D" id="1.25.10.10">
    <property type="entry name" value="Leucine-rich Repeat Variant"/>
    <property type="match status" value="1"/>
</dbReference>
<reference evidence="5" key="1">
    <citation type="submission" date="2017-03" db="EMBL/GenBank/DDBJ databases">
        <title>Genomes of endolithic fungi from Antarctica.</title>
        <authorList>
            <person name="Coleine C."/>
            <person name="Masonjones S."/>
            <person name="Stajich J.E."/>
        </authorList>
    </citation>
    <scope>NUCLEOTIDE SEQUENCE [LARGE SCALE GENOMIC DNA]</scope>
    <source>
        <strain evidence="5">CCFEE 5527</strain>
    </source>
</reference>
<dbReference type="Pfam" id="PF12612">
    <property type="entry name" value="TFCD_C"/>
    <property type="match status" value="1"/>
</dbReference>
<accession>A0A1V8TDG4</accession>
<evidence type="ECO:0000313" key="5">
    <source>
        <dbReference type="Proteomes" id="UP000192596"/>
    </source>
</evidence>
<feature type="domain" description="Tubulin-folding cofactor D C-terminal" evidence="2">
    <location>
        <begin position="918"/>
        <end position="1095"/>
    </location>
</feature>
<dbReference type="OrthoDB" id="10253476at2759"/>
<proteinExistence type="predicted"/>
<dbReference type="Proteomes" id="UP000192596">
    <property type="component" value="Unassembled WGS sequence"/>
</dbReference>
<name>A0A1V8TDG4_9PEZI</name>
<dbReference type="Pfam" id="PF25767">
    <property type="entry name" value="ARM_TBCD_2nd"/>
    <property type="match status" value="1"/>
</dbReference>
<dbReference type="InterPro" id="IPR022577">
    <property type="entry name" value="TBCD_C"/>
</dbReference>